<feature type="transmembrane region" description="Helical" evidence="1">
    <location>
        <begin position="52"/>
        <end position="70"/>
    </location>
</feature>
<keyword evidence="1" id="KW-1133">Transmembrane helix</keyword>
<protein>
    <recommendedName>
        <fullName evidence="4">DUF2510 domain-containing protein</fullName>
    </recommendedName>
</protein>
<dbReference type="AlphaFoldDB" id="A0AAJ6APU9"/>
<evidence type="ECO:0000256" key="1">
    <source>
        <dbReference type="SAM" id="Phobius"/>
    </source>
</evidence>
<dbReference type="Proteomes" id="UP001214756">
    <property type="component" value="Chromosome"/>
</dbReference>
<feature type="transmembrane region" description="Helical" evidence="1">
    <location>
        <begin position="76"/>
        <end position="97"/>
    </location>
</feature>
<evidence type="ECO:0008006" key="4">
    <source>
        <dbReference type="Google" id="ProtNLM"/>
    </source>
</evidence>
<accession>A0AAJ6APU9</accession>
<keyword evidence="1" id="KW-0472">Membrane</keyword>
<sequence>MNAAMPTGAGWYEVARQTQRWWDGHRWGEDVMRQGRRTTVTEVRRGATRMQWATVVIGIAAWVVFLALSFSFGVSAAFALAVLPLFGSAAIVFGAIAGSRLIAALPPTSGEGTPPQQAP</sequence>
<keyword evidence="1" id="KW-0812">Transmembrane</keyword>
<gene>
    <name evidence="2" type="ORF">PWF71_04635</name>
</gene>
<name>A0AAJ6APU9_MICMQ</name>
<proteinExistence type="predicted"/>
<dbReference type="EMBL" id="CP118606">
    <property type="protein sequence ID" value="WEF21967.1"/>
    <property type="molecule type" value="Genomic_DNA"/>
</dbReference>
<dbReference type="RefSeq" id="WP_017828294.1">
    <property type="nucleotide sequence ID" value="NZ_CBDRLE010000003.1"/>
</dbReference>
<evidence type="ECO:0000313" key="3">
    <source>
        <dbReference type="Proteomes" id="UP001214756"/>
    </source>
</evidence>
<organism evidence="2 3">
    <name type="scientific">Microbacterium maritypicum</name>
    <name type="common">Microbacterium liquefaciens</name>
    <dbReference type="NCBI Taxonomy" id="33918"/>
    <lineage>
        <taxon>Bacteria</taxon>
        <taxon>Bacillati</taxon>
        <taxon>Actinomycetota</taxon>
        <taxon>Actinomycetes</taxon>
        <taxon>Micrococcales</taxon>
        <taxon>Microbacteriaceae</taxon>
        <taxon>Microbacterium</taxon>
    </lineage>
</organism>
<evidence type="ECO:0000313" key="2">
    <source>
        <dbReference type="EMBL" id="WEF21967.1"/>
    </source>
</evidence>
<reference evidence="2" key="1">
    <citation type="submission" date="2023-02" db="EMBL/GenBank/DDBJ databases">
        <title>Genome sequence of Microbacterium liquefaciens B1075.</title>
        <authorList>
            <person name="Cao J."/>
            <person name="Li X."/>
        </authorList>
    </citation>
    <scope>NUCLEOTIDE SEQUENCE</scope>
    <source>
        <strain evidence="2">B1075</strain>
    </source>
</reference>